<evidence type="ECO:0000256" key="5">
    <source>
        <dbReference type="ARBA" id="ARBA00022989"/>
    </source>
</evidence>
<feature type="domain" description="ABC transmembrane type-1" evidence="8">
    <location>
        <begin position="150"/>
        <end position="338"/>
    </location>
</feature>
<feature type="transmembrane region" description="Helical" evidence="7">
    <location>
        <begin position="156"/>
        <end position="178"/>
    </location>
</feature>
<dbReference type="GO" id="GO:0005886">
    <property type="term" value="C:plasma membrane"/>
    <property type="evidence" value="ECO:0007669"/>
    <property type="project" value="UniProtKB-SubCell"/>
</dbReference>
<accession>A0A0F9N1V6</accession>
<keyword evidence="5 7" id="KW-1133">Transmembrane helix</keyword>
<evidence type="ECO:0000256" key="1">
    <source>
        <dbReference type="ARBA" id="ARBA00004651"/>
    </source>
</evidence>
<dbReference type="InterPro" id="IPR000515">
    <property type="entry name" value="MetI-like"/>
</dbReference>
<dbReference type="InterPro" id="IPR050366">
    <property type="entry name" value="BP-dependent_transpt_permease"/>
</dbReference>
<dbReference type="CDD" id="cd06261">
    <property type="entry name" value="TM_PBP2"/>
    <property type="match status" value="1"/>
</dbReference>
<evidence type="ECO:0000256" key="7">
    <source>
        <dbReference type="SAM" id="Phobius"/>
    </source>
</evidence>
<name>A0A0F9N1V6_9ZZZZ</name>
<comment type="subcellular location">
    <subcellularLocation>
        <location evidence="1">Cell membrane</location>
        <topology evidence="1">Multi-pass membrane protein</topology>
    </subcellularLocation>
</comment>
<reference evidence="9" key="1">
    <citation type="journal article" date="2015" name="Nature">
        <title>Complex archaea that bridge the gap between prokaryotes and eukaryotes.</title>
        <authorList>
            <person name="Spang A."/>
            <person name="Saw J.H."/>
            <person name="Jorgensen S.L."/>
            <person name="Zaremba-Niedzwiedzka K."/>
            <person name="Martijn J."/>
            <person name="Lind A.E."/>
            <person name="van Eijk R."/>
            <person name="Schleper C."/>
            <person name="Guy L."/>
            <person name="Ettema T.J."/>
        </authorList>
    </citation>
    <scope>NUCLEOTIDE SEQUENCE</scope>
</reference>
<feature type="transmembrane region" description="Helical" evidence="7">
    <location>
        <begin position="321"/>
        <end position="341"/>
    </location>
</feature>
<comment type="caution">
    <text evidence="9">The sequence shown here is derived from an EMBL/GenBank/DDBJ whole genome shotgun (WGS) entry which is preliminary data.</text>
</comment>
<dbReference type="InterPro" id="IPR035906">
    <property type="entry name" value="MetI-like_sf"/>
</dbReference>
<dbReference type="Gene3D" id="1.10.3720.10">
    <property type="entry name" value="MetI-like"/>
    <property type="match status" value="1"/>
</dbReference>
<keyword evidence="3" id="KW-1003">Cell membrane</keyword>
<feature type="transmembrane region" description="Helical" evidence="7">
    <location>
        <begin position="267"/>
        <end position="294"/>
    </location>
</feature>
<protein>
    <recommendedName>
        <fullName evidence="8">ABC transmembrane type-1 domain-containing protein</fullName>
    </recommendedName>
</protein>
<sequence>MHNFLIKKKRKDVKIIKEEPYLIEIKEELGEVKEKENIPKKIISWILKNIKFLLIPGSRLEGLSIREFEYEMKRSKRKFLRRLKSPLTIIGIGIILIVTTIAVFSPWFAQMTYEEALKPWPGSWSSPSSRHPLGQSAMGADVYDHIIYGARTSLTIAIPSILISVIGGIIFGVIAAYYGGWVDGVIMRVCDIFLAFPSLVISLVFISIYGYYIEIILLVWGFLGIPFYARLIRGNVLLARELPYIEAAKVAGAKNGRIMFRHILPNVIQPIIVSFTFDIGSYILGLAALSFLGFNQSVMLEWGNDINIGRANPLDAPWASLWPGLMIFITVLGFMLFGDGLRDALDPRLKNL</sequence>
<dbReference type="EMBL" id="LAZR01004083">
    <property type="protein sequence ID" value="KKN11954.1"/>
    <property type="molecule type" value="Genomic_DNA"/>
</dbReference>
<keyword evidence="4 7" id="KW-0812">Transmembrane</keyword>
<evidence type="ECO:0000256" key="3">
    <source>
        <dbReference type="ARBA" id="ARBA00022475"/>
    </source>
</evidence>
<dbReference type="AlphaFoldDB" id="A0A0F9N1V6"/>
<dbReference type="SUPFAM" id="SSF161098">
    <property type="entry name" value="MetI-like"/>
    <property type="match status" value="1"/>
</dbReference>
<keyword evidence="6 7" id="KW-0472">Membrane</keyword>
<dbReference type="PANTHER" id="PTHR43386">
    <property type="entry name" value="OLIGOPEPTIDE TRANSPORT SYSTEM PERMEASE PROTEIN APPC"/>
    <property type="match status" value="1"/>
</dbReference>
<feature type="transmembrane region" description="Helical" evidence="7">
    <location>
        <begin position="211"/>
        <end position="231"/>
    </location>
</feature>
<proteinExistence type="predicted"/>
<evidence type="ECO:0000313" key="9">
    <source>
        <dbReference type="EMBL" id="KKN11954.1"/>
    </source>
</evidence>
<dbReference type="PANTHER" id="PTHR43386:SF1">
    <property type="entry name" value="D,D-DIPEPTIDE TRANSPORT SYSTEM PERMEASE PROTEIN DDPC-RELATED"/>
    <property type="match status" value="1"/>
</dbReference>
<keyword evidence="2" id="KW-0813">Transport</keyword>
<dbReference type="Pfam" id="PF00528">
    <property type="entry name" value="BPD_transp_1"/>
    <property type="match status" value="1"/>
</dbReference>
<dbReference type="GO" id="GO:0055085">
    <property type="term" value="P:transmembrane transport"/>
    <property type="evidence" value="ECO:0007669"/>
    <property type="project" value="InterPro"/>
</dbReference>
<organism evidence="9">
    <name type="scientific">marine sediment metagenome</name>
    <dbReference type="NCBI Taxonomy" id="412755"/>
    <lineage>
        <taxon>unclassified sequences</taxon>
        <taxon>metagenomes</taxon>
        <taxon>ecological metagenomes</taxon>
    </lineage>
</organism>
<evidence type="ECO:0000259" key="8">
    <source>
        <dbReference type="PROSITE" id="PS50928"/>
    </source>
</evidence>
<evidence type="ECO:0000256" key="6">
    <source>
        <dbReference type="ARBA" id="ARBA00023136"/>
    </source>
</evidence>
<evidence type="ECO:0000256" key="2">
    <source>
        <dbReference type="ARBA" id="ARBA00022448"/>
    </source>
</evidence>
<feature type="transmembrane region" description="Helical" evidence="7">
    <location>
        <begin position="185"/>
        <end position="205"/>
    </location>
</feature>
<evidence type="ECO:0000256" key="4">
    <source>
        <dbReference type="ARBA" id="ARBA00022692"/>
    </source>
</evidence>
<feature type="transmembrane region" description="Helical" evidence="7">
    <location>
        <begin position="87"/>
        <end position="109"/>
    </location>
</feature>
<gene>
    <name evidence="9" type="ORF">LCGC14_1021340</name>
</gene>
<dbReference type="PROSITE" id="PS50928">
    <property type="entry name" value="ABC_TM1"/>
    <property type="match status" value="1"/>
</dbReference>